<reference evidence="1" key="1">
    <citation type="submission" date="2015-07" db="EMBL/GenBank/DDBJ databases">
        <title>MeaNS - Measles Nucleotide Surveillance Program.</title>
        <authorList>
            <person name="Tran T."/>
            <person name="Druce J."/>
        </authorList>
    </citation>
    <scope>NUCLEOTIDE SEQUENCE</scope>
    <source>
        <strain evidence="1">UCB-OBI-ISO-001</strain>
        <tissue evidence="1">Gonad</tissue>
    </source>
</reference>
<proteinExistence type="predicted"/>
<name>A0A0L8GA27_OCTBM</name>
<sequence length="82" mass="9333">QGSLLSSFLFLTAIDRVMKEIAKLQPRGTECSLCNDVEDIDFADDIAFLFQLHIDMEEVTVMNVVSMKVGLKINIRIAKRMR</sequence>
<protein>
    <recommendedName>
        <fullName evidence="2">Reverse transcriptase domain-containing protein</fullName>
    </recommendedName>
</protein>
<accession>A0A0L8GA27</accession>
<dbReference type="AlphaFoldDB" id="A0A0L8GA27"/>
<feature type="non-terminal residue" evidence="1">
    <location>
        <position position="1"/>
    </location>
</feature>
<feature type="non-terminal residue" evidence="1">
    <location>
        <position position="82"/>
    </location>
</feature>
<evidence type="ECO:0000313" key="1">
    <source>
        <dbReference type="EMBL" id="KOF73415.1"/>
    </source>
</evidence>
<evidence type="ECO:0008006" key="2">
    <source>
        <dbReference type="Google" id="ProtNLM"/>
    </source>
</evidence>
<organism evidence="1">
    <name type="scientific">Octopus bimaculoides</name>
    <name type="common">California two-spotted octopus</name>
    <dbReference type="NCBI Taxonomy" id="37653"/>
    <lineage>
        <taxon>Eukaryota</taxon>
        <taxon>Metazoa</taxon>
        <taxon>Spiralia</taxon>
        <taxon>Lophotrochozoa</taxon>
        <taxon>Mollusca</taxon>
        <taxon>Cephalopoda</taxon>
        <taxon>Coleoidea</taxon>
        <taxon>Octopodiformes</taxon>
        <taxon>Octopoda</taxon>
        <taxon>Incirrata</taxon>
        <taxon>Octopodidae</taxon>
        <taxon>Octopus</taxon>
    </lineage>
</organism>
<dbReference type="EMBL" id="KQ423155">
    <property type="protein sequence ID" value="KOF73415.1"/>
    <property type="molecule type" value="Genomic_DNA"/>
</dbReference>
<gene>
    <name evidence="1" type="ORF">OCBIM_22037901mg</name>
</gene>